<evidence type="ECO:0000256" key="1">
    <source>
        <dbReference type="SAM" id="MobiDB-lite"/>
    </source>
</evidence>
<evidence type="ECO:0000313" key="3">
    <source>
        <dbReference type="Proteomes" id="UP000010367"/>
    </source>
</evidence>
<keyword evidence="3" id="KW-1185">Reference proteome</keyword>
<organism evidence="2 3">
    <name type="scientific">Oscillatoria acuminata PCC 6304</name>
    <dbReference type="NCBI Taxonomy" id="56110"/>
    <lineage>
        <taxon>Bacteria</taxon>
        <taxon>Bacillati</taxon>
        <taxon>Cyanobacteriota</taxon>
        <taxon>Cyanophyceae</taxon>
        <taxon>Oscillatoriophycideae</taxon>
        <taxon>Oscillatoriales</taxon>
        <taxon>Oscillatoriaceae</taxon>
        <taxon>Oscillatoria</taxon>
    </lineage>
</organism>
<dbReference type="KEGG" id="oac:Oscil6304_3033"/>
<reference evidence="2 3" key="1">
    <citation type="submission" date="2012-06" db="EMBL/GenBank/DDBJ databases">
        <title>Finished chromosome of genome of Oscillatoria acuminata PCC 6304.</title>
        <authorList>
            <consortium name="US DOE Joint Genome Institute"/>
            <person name="Gugger M."/>
            <person name="Coursin T."/>
            <person name="Rippka R."/>
            <person name="Tandeau De Marsac N."/>
            <person name="Huntemann M."/>
            <person name="Wei C.-L."/>
            <person name="Han J."/>
            <person name="Detter J.C."/>
            <person name="Han C."/>
            <person name="Tapia R."/>
            <person name="Davenport K."/>
            <person name="Daligault H."/>
            <person name="Erkkila T."/>
            <person name="Gu W."/>
            <person name="Munk A.C.C."/>
            <person name="Teshima H."/>
            <person name="Xu Y."/>
            <person name="Chain P."/>
            <person name="Chen A."/>
            <person name="Krypides N."/>
            <person name="Mavromatis K."/>
            <person name="Markowitz V."/>
            <person name="Szeto E."/>
            <person name="Ivanova N."/>
            <person name="Mikhailova N."/>
            <person name="Ovchinnikova G."/>
            <person name="Pagani I."/>
            <person name="Pati A."/>
            <person name="Goodwin L."/>
            <person name="Peters L."/>
            <person name="Pitluck S."/>
            <person name="Woyke T."/>
            <person name="Kerfeld C."/>
        </authorList>
    </citation>
    <scope>NUCLEOTIDE SEQUENCE [LARGE SCALE GENOMIC DNA]</scope>
    <source>
        <strain evidence="2 3">PCC 6304</strain>
    </source>
</reference>
<feature type="region of interest" description="Disordered" evidence="1">
    <location>
        <begin position="1"/>
        <end position="34"/>
    </location>
</feature>
<sequence>MGRGDRSPGPITKDQTDPNLPTLNYKPQRGQKNVGLLNCDPLPNLRIVEEQPLNVEAIRESPVRTA</sequence>
<dbReference type="Proteomes" id="UP000010367">
    <property type="component" value="Chromosome"/>
</dbReference>
<dbReference type="AlphaFoldDB" id="K9TJP5"/>
<accession>K9TJP5</accession>
<proteinExistence type="predicted"/>
<name>K9TJP5_9CYAN</name>
<protein>
    <submittedName>
        <fullName evidence="2">Uncharacterized protein</fullName>
    </submittedName>
</protein>
<dbReference type="HOGENOM" id="CLU_2826960_0_0_3"/>
<gene>
    <name evidence="2" type="ORF">Oscil6304_3033</name>
</gene>
<dbReference type="EMBL" id="CP003607">
    <property type="protein sequence ID" value="AFY82628.1"/>
    <property type="molecule type" value="Genomic_DNA"/>
</dbReference>
<dbReference type="InParanoid" id="K9TJP5"/>
<evidence type="ECO:0000313" key="2">
    <source>
        <dbReference type="EMBL" id="AFY82628.1"/>
    </source>
</evidence>